<organism evidence="2 3">
    <name type="scientific">Streptomyces phaeochromogenes</name>
    <dbReference type="NCBI Taxonomy" id="1923"/>
    <lineage>
        <taxon>Bacteria</taxon>
        <taxon>Bacillati</taxon>
        <taxon>Actinomycetota</taxon>
        <taxon>Actinomycetes</taxon>
        <taxon>Kitasatosporales</taxon>
        <taxon>Streptomycetaceae</taxon>
        <taxon>Streptomyces</taxon>
        <taxon>Streptomyces phaeochromogenes group</taxon>
    </lineage>
</organism>
<dbReference type="SUPFAM" id="SSF52200">
    <property type="entry name" value="Toll/Interleukin receptor TIR domain"/>
    <property type="match status" value="1"/>
</dbReference>
<evidence type="ECO:0000313" key="3">
    <source>
        <dbReference type="Proteomes" id="UP001340816"/>
    </source>
</evidence>
<accession>A0ABZ1HDF7</accession>
<feature type="domain" description="TIR" evidence="1">
    <location>
        <begin position="3"/>
        <end position="169"/>
    </location>
</feature>
<reference evidence="2 3" key="1">
    <citation type="submission" date="2022-10" db="EMBL/GenBank/DDBJ databases">
        <title>The complete genomes of actinobacterial strains from the NBC collection.</title>
        <authorList>
            <person name="Joergensen T.S."/>
            <person name="Alvarez Arevalo M."/>
            <person name="Sterndorff E.B."/>
            <person name="Faurdal D."/>
            <person name="Vuksanovic O."/>
            <person name="Mourched A.-S."/>
            <person name="Charusanti P."/>
            <person name="Shaw S."/>
            <person name="Blin K."/>
            <person name="Weber T."/>
        </authorList>
    </citation>
    <scope>NUCLEOTIDE SEQUENCE [LARGE SCALE GENOMIC DNA]</scope>
    <source>
        <strain evidence="2 3">NBC 01752</strain>
    </source>
</reference>
<dbReference type="Gene3D" id="3.40.50.10140">
    <property type="entry name" value="Toll/interleukin-1 receptor homology (TIR) domain"/>
    <property type="match status" value="1"/>
</dbReference>
<dbReference type="InterPro" id="IPR000157">
    <property type="entry name" value="TIR_dom"/>
</dbReference>
<gene>
    <name evidence="2" type="ORF">OHB35_27125</name>
</gene>
<name>A0ABZ1HDF7_STRPH</name>
<proteinExistence type="predicted"/>
<keyword evidence="2" id="KW-0675">Receptor</keyword>
<protein>
    <submittedName>
        <fullName evidence="2">Toll/interleukin-1 receptor domain-containing protein</fullName>
    </submittedName>
</protein>
<sequence length="335" mass="36869">MTQAPFFFTSYAGRDADSELVGQFHARLQQEVAIKRGVSAAHEGFLDTDSLEHGARWRRDLSQALGTTRFLIALLSDDFFERKWCGREWAVMEERMRLAGDPEPIAVLPLFWVPVARELPPSVAEIQHRTPRFGKAYRHSCVVDLMRGDQPAYEKLVIELVAHMVRKATAPLPEMDAATAAEFPPAFGPPATRETAAREPAAPVYQSTADLYTPRGGPSVSPPARANGSSAPLSGAERLALVKALAHSPVGRTRDTWNVWLEAVRQMIEPTQLSLVSDDGMARNRIISVVNLALAQKSPKVMRALADALDFWGDEEGVAEVRLLVDKAADNWPAP</sequence>
<dbReference type="Pfam" id="PF13676">
    <property type="entry name" value="TIR_2"/>
    <property type="match status" value="1"/>
</dbReference>
<evidence type="ECO:0000313" key="2">
    <source>
        <dbReference type="EMBL" id="WSD16621.1"/>
    </source>
</evidence>
<dbReference type="PROSITE" id="PS50104">
    <property type="entry name" value="TIR"/>
    <property type="match status" value="1"/>
</dbReference>
<dbReference type="RefSeq" id="WP_326760166.1">
    <property type="nucleotide sequence ID" value="NZ_CP109135.1"/>
</dbReference>
<dbReference type="EMBL" id="CP109135">
    <property type="protein sequence ID" value="WSD16621.1"/>
    <property type="molecule type" value="Genomic_DNA"/>
</dbReference>
<evidence type="ECO:0000259" key="1">
    <source>
        <dbReference type="PROSITE" id="PS50104"/>
    </source>
</evidence>
<keyword evidence="3" id="KW-1185">Reference proteome</keyword>
<dbReference type="Proteomes" id="UP001340816">
    <property type="component" value="Chromosome"/>
</dbReference>
<dbReference type="InterPro" id="IPR035897">
    <property type="entry name" value="Toll_tir_struct_dom_sf"/>
</dbReference>